<dbReference type="InterPro" id="IPR036249">
    <property type="entry name" value="Thioredoxin-like_sf"/>
</dbReference>
<dbReference type="EMBL" id="AAVT01000009">
    <property type="protein sequence ID" value="EAW30235.1"/>
    <property type="molecule type" value="Genomic_DNA"/>
</dbReference>
<name>A0YFY5_9GAMM</name>
<dbReference type="Proteomes" id="UP000004931">
    <property type="component" value="Unassembled WGS sequence"/>
</dbReference>
<gene>
    <name evidence="2" type="ORF">GP2143_01790</name>
</gene>
<evidence type="ECO:0000259" key="1">
    <source>
        <dbReference type="PROSITE" id="PS50404"/>
    </source>
</evidence>
<dbReference type="Gene3D" id="1.20.1050.10">
    <property type="match status" value="1"/>
</dbReference>
<dbReference type="AlphaFoldDB" id="A0YFY5"/>
<evidence type="ECO:0000313" key="3">
    <source>
        <dbReference type="Proteomes" id="UP000004931"/>
    </source>
</evidence>
<evidence type="ECO:0000313" key="2">
    <source>
        <dbReference type="EMBL" id="EAW30235.1"/>
    </source>
</evidence>
<organism evidence="2 3">
    <name type="scientific">marine gamma proteobacterium HTCC2143</name>
    <dbReference type="NCBI Taxonomy" id="247633"/>
    <lineage>
        <taxon>Bacteria</taxon>
        <taxon>Pseudomonadati</taxon>
        <taxon>Pseudomonadota</taxon>
        <taxon>Gammaproteobacteria</taxon>
        <taxon>Cellvibrionales</taxon>
        <taxon>Spongiibacteraceae</taxon>
        <taxon>BD1-7 clade</taxon>
    </lineage>
</organism>
<comment type="caution">
    <text evidence="2">The sequence shown here is derived from an EMBL/GenBank/DDBJ whole genome shotgun (WGS) entry which is preliminary data.</text>
</comment>
<dbReference type="PANTHER" id="PTHR12782">
    <property type="entry name" value="MICROSOMAL PROSTAGLANDIN E SYNTHASE-2"/>
    <property type="match status" value="1"/>
</dbReference>
<dbReference type="Pfam" id="PF13417">
    <property type="entry name" value="GST_N_3"/>
    <property type="match status" value="1"/>
</dbReference>
<dbReference type="PANTHER" id="PTHR12782:SF5">
    <property type="entry name" value="PROSTAGLANDIN E SYNTHASE 2"/>
    <property type="match status" value="1"/>
</dbReference>
<dbReference type="SUPFAM" id="SSF52833">
    <property type="entry name" value="Thioredoxin-like"/>
    <property type="match status" value="1"/>
</dbReference>
<dbReference type="CDD" id="cd00299">
    <property type="entry name" value="GST_C_family"/>
    <property type="match status" value="1"/>
</dbReference>
<dbReference type="CDD" id="cd00570">
    <property type="entry name" value="GST_N_family"/>
    <property type="match status" value="1"/>
</dbReference>
<protein>
    <recommendedName>
        <fullName evidence="1">GST N-terminal domain-containing protein</fullName>
    </recommendedName>
</protein>
<feature type="domain" description="GST N-terminal" evidence="1">
    <location>
        <begin position="2"/>
        <end position="81"/>
    </location>
</feature>
<accession>A0YFY5</accession>
<dbReference type="InterPro" id="IPR036282">
    <property type="entry name" value="Glutathione-S-Trfase_C_sf"/>
</dbReference>
<dbReference type="Gene3D" id="3.40.30.110">
    <property type="match status" value="2"/>
</dbReference>
<dbReference type="eggNOG" id="COG0625">
    <property type="taxonomic scope" value="Bacteria"/>
</dbReference>
<dbReference type="PROSITE" id="PS50404">
    <property type="entry name" value="GST_NTER"/>
    <property type="match status" value="1"/>
</dbReference>
<dbReference type="InterPro" id="IPR004045">
    <property type="entry name" value="Glutathione_S-Trfase_N"/>
</dbReference>
<dbReference type="SUPFAM" id="SSF47616">
    <property type="entry name" value="GST C-terminal domain-like"/>
    <property type="match status" value="1"/>
</dbReference>
<sequence>MSEIILHQYQASPFSEKIRNLLGYKKASYRVVNIPVIMPKPDLMALTGGYRKTPVMQIGSDIYCDSAIICRVIEQLYPDKPIYPTEQEGTLGAAVHWTDTFFFKVSVAMAFQPKALAQNKTFSDPKVAEAFRADRAELNKGSPGLGMEFSVAHPHWQMHLKRLDTQLATADYLGGDAPNILDFSTYHCLWFVYNSEVLRDSFTPFAHVLLWITRMAAFGNGTITEISGSEAIKIATSAPVIADTAAVDSTIDGLESGDHVEILPIDYGFQPTQGELLVASLEELVVKRTDPLAGDVAVHFPRLGYRINKL</sequence>
<dbReference type="STRING" id="247633.GP2143_01790"/>
<reference evidence="2 3" key="1">
    <citation type="journal article" date="2010" name="J. Bacteriol.">
        <title>Genome sequence of the oligotrophic marine Gammaproteobacterium HTCC2143, isolated from the Oregon Coast.</title>
        <authorList>
            <person name="Oh H.M."/>
            <person name="Kang I."/>
            <person name="Ferriera S."/>
            <person name="Giovannoni S.J."/>
            <person name="Cho J.C."/>
        </authorList>
    </citation>
    <scope>NUCLEOTIDE SEQUENCE [LARGE SCALE GENOMIC DNA]</scope>
    <source>
        <strain evidence="2 3">HTCC2143</strain>
    </source>
</reference>
<proteinExistence type="predicted"/>
<keyword evidence="3" id="KW-1185">Reference proteome</keyword>